<feature type="domain" description="DUF7613" evidence="4">
    <location>
        <begin position="814"/>
        <end position="969"/>
    </location>
</feature>
<evidence type="ECO:0000259" key="4">
    <source>
        <dbReference type="Pfam" id="PF24588"/>
    </source>
</evidence>
<dbReference type="InterPro" id="IPR056033">
    <property type="entry name" value="DUF7614"/>
</dbReference>
<sequence length="1133" mass="126859">MADNEAVHRFLSKSKWRNKLGKGEEAVADKAEKKKLMEQDVVDFLKPSTNKFTPPRAPRIDVAAAQRWPGASDVLKANATPPSEAQLSSSVPSSMRGSHQQTGRRRAQTLAVGFQQSAPEVIGEGGDESDVPVIEISRRRVAAARAARDSRRANGEQPTGGVERSASINPGTRPEKSGESFQMPALQRAQTSFGEMSPPLQKRFQSSPRARSPPPAQAPQTDDEEEQQSVEGAPAGRRREDSAASKSIEDPDDFRPGPLKRTPTNFSVAAPESDDEAPQLPELERFASEESDLPMNEELSRFLEAGPFELHLPPPQPASLPRLTTQSQPQPMRSPAISTTQKTPSPTDATPGPRPDVTVAGNAAFADFGERVTHIRGIFRLTAEMEKPIFSYTPMQWLRACCWWFLKGRAGLEILIRNRPKGATQEDQHLTQAHVDLAKAWWILTEIIYEHPNVRKFGNPSLSQAELARQAGDQEMADIWDIHESFTASLKGLLVSVSRNQVMPPDQSLIQGQDQSIWVKYPTFTPDVATVLAGKSRSLVVDGPAHAVNPRSIMPSNDTKDDFCYGRMFVSVSVTTEEVETDRVPIPCVATILRPRNDWQVKLAICSQSELLTVIVQGNPKLGLTWDSVRWKTKTRGMYVALPRGFTLSLDLSEKDYRQLWGIYDYTRRVEASLHSKPDERLLHEVTLREFHYSNPEDPQAFPNERVRRCRVRVFEKAVVRNEGVGQRRLHRGYRLLIVTSPKSKTLSSVSHELVGKRPLLFDFRADPSDERVPAMVLAIKEDKKKLCTAFMTFNDPKERVQLFHFLNGLSMSSDEMCWAQIPLKGFTIDQVGMKELYSQGHSIVKKLQWQDVKVLNKDPENASSDVAQTVLSENLRIVARHSCGSVTDRVNLGPGEQLIRLDNSGQPDLHVLRLPQDDATAAVDAKRAENNIPDAIGDLLRTFNTSSTVRTYSFHNMKDMHAFEAALTGFNVKYDGVASSFAITRRRAVVPIHKRLEASYVRVQIIQQESVVQLLAFFEDFSHASSMNFQLKSMDVFEKVDLKGKEARFGLKLVDAKFALKKEKKRDSEGMAGRDELERMKKRFACLDMPDYPGEHEDITVGFENEADRDAFAEALPAATQMSRLVSFKRKI</sequence>
<feature type="compositionally biased region" description="Polar residues" evidence="1">
    <location>
        <begin position="80"/>
        <end position="101"/>
    </location>
</feature>
<feature type="domain" description="DUF7611" evidence="2">
    <location>
        <begin position="521"/>
        <end position="674"/>
    </location>
</feature>
<feature type="compositionally biased region" description="Polar residues" evidence="1">
    <location>
        <begin position="322"/>
        <end position="348"/>
    </location>
</feature>
<dbReference type="InterPro" id="IPR056030">
    <property type="entry name" value="DUF7611"/>
</dbReference>
<dbReference type="EMBL" id="ML978713">
    <property type="protein sequence ID" value="KAF2090401.1"/>
    <property type="molecule type" value="Genomic_DNA"/>
</dbReference>
<feature type="region of interest" description="Disordered" evidence="1">
    <location>
        <begin position="308"/>
        <end position="356"/>
    </location>
</feature>
<dbReference type="Pfam" id="PF24588">
    <property type="entry name" value="DUF7613"/>
    <property type="match status" value="1"/>
</dbReference>
<protein>
    <submittedName>
        <fullName evidence="6">Uncharacterized protein</fullName>
    </submittedName>
</protein>
<accession>A0A9P4LXA8</accession>
<organism evidence="6 7">
    <name type="scientific">Saccharata proteae CBS 121410</name>
    <dbReference type="NCBI Taxonomy" id="1314787"/>
    <lineage>
        <taxon>Eukaryota</taxon>
        <taxon>Fungi</taxon>
        <taxon>Dikarya</taxon>
        <taxon>Ascomycota</taxon>
        <taxon>Pezizomycotina</taxon>
        <taxon>Dothideomycetes</taxon>
        <taxon>Dothideomycetes incertae sedis</taxon>
        <taxon>Botryosphaeriales</taxon>
        <taxon>Saccharataceae</taxon>
        <taxon>Saccharata</taxon>
    </lineage>
</organism>
<evidence type="ECO:0000259" key="2">
    <source>
        <dbReference type="Pfam" id="PF24586"/>
    </source>
</evidence>
<dbReference type="Pfam" id="PF24587">
    <property type="entry name" value="DUF7612"/>
    <property type="match status" value="1"/>
</dbReference>
<feature type="domain" description="DUF7614" evidence="5">
    <location>
        <begin position="975"/>
        <end position="1118"/>
    </location>
</feature>
<evidence type="ECO:0000313" key="6">
    <source>
        <dbReference type="EMBL" id="KAF2090401.1"/>
    </source>
</evidence>
<evidence type="ECO:0000256" key="1">
    <source>
        <dbReference type="SAM" id="MobiDB-lite"/>
    </source>
</evidence>
<dbReference type="Pfam" id="PF24589">
    <property type="entry name" value="DUF7614"/>
    <property type="match status" value="1"/>
</dbReference>
<reference evidence="6" key="1">
    <citation type="journal article" date="2020" name="Stud. Mycol.">
        <title>101 Dothideomycetes genomes: a test case for predicting lifestyles and emergence of pathogens.</title>
        <authorList>
            <person name="Haridas S."/>
            <person name="Albert R."/>
            <person name="Binder M."/>
            <person name="Bloem J."/>
            <person name="Labutti K."/>
            <person name="Salamov A."/>
            <person name="Andreopoulos B."/>
            <person name="Baker S."/>
            <person name="Barry K."/>
            <person name="Bills G."/>
            <person name="Bluhm B."/>
            <person name="Cannon C."/>
            <person name="Castanera R."/>
            <person name="Culley D."/>
            <person name="Daum C."/>
            <person name="Ezra D."/>
            <person name="Gonzalez J."/>
            <person name="Henrissat B."/>
            <person name="Kuo A."/>
            <person name="Liang C."/>
            <person name="Lipzen A."/>
            <person name="Lutzoni F."/>
            <person name="Magnuson J."/>
            <person name="Mondo S."/>
            <person name="Nolan M."/>
            <person name="Ohm R."/>
            <person name="Pangilinan J."/>
            <person name="Park H.-J."/>
            <person name="Ramirez L."/>
            <person name="Alfaro M."/>
            <person name="Sun H."/>
            <person name="Tritt A."/>
            <person name="Yoshinaga Y."/>
            <person name="Zwiers L.-H."/>
            <person name="Turgeon B."/>
            <person name="Goodwin S."/>
            <person name="Spatafora J."/>
            <person name="Crous P."/>
            <person name="Grigoriev I."/>
        </authorList>
    </citation>
    <scope>NUCLEOTIDE SEQUENCE</scope>
    <source>
        <strain evidence="6">CBS 121410</strain>
    </source>
</reference>
<dbReference type="Proteomes" id="UP000799776">
    <property type="component" value="Unassembled WGS sequence"/>
</dbReference>
<evidence type="ECO:0000313" key="7">
    <source>
        <dbReference type="Proteomes" id="UP000799776"/>
    </source>
</evidence>
<evidence type="ECO:0000259" key="5">
    <source>
        <dbReference type="Pfam" id="PF24589"/>
    </source>
</evidence>
<dbReference type="InterPro" id="IPR056031">
    <property type="entry name" value="DUF7612"/>
</dbReference>
<dbReference type="OrthoDB" id="4356615at2759"/>
<comment type="caution">
    <text evidence="6">The sequence shown here is derived from an EMBL/GenBank/DDBJ whole genome shotgun (WGS) entry which is preliminary data.</text>
</comment>
<keyword evidence="7" id="KW-1185">Reference proteome</keyword>
<dbReference type="Pfam" id="PF24586">
    <property type="entry name" value="DUF7611"/>
    <property type="match status" value="1"/>
</dbReference>
<gene>
    <name evidence="6" type="ORF">K490DRAFT_71985</name>
</gene>
<evidence type="ECO:0000259" key="3">
    <source>
        <dbReference type="Pfam" id="PF24587"/>
    </source>
</evidence>
<dbReference type="InterPro" id="IPR056032">
    <property type="entry name" value="DUF7613"/>
</dbReference>
<proteinExistence type="predicted"/>
<dbReference type="AlphaFoldDB" id="A0A9P4LXA8"/>
<feature type="compositionally biased region" description="Basic and acidic residues" evidence="1">
    <location>
        <begin position="237"/>
        <end position="255"/>
    </location>
</feature>
<feature type="domain" description="DUF7612" evidence="3">
    <location>
        <begin position="678"/>
        <end position="810"/>
    </location>
</feature>
<feature type="region of interest" description="Disordered" evidence="1">
    <location>
        <begin position="72"/>
        <end position="284"/>
    </location>
</feature>
<name>A0A9P4LXA8_9PEZI</name>